<sequence length="71" mass="8263">MRQLTQERRSTNAQNVKIVIPLPDRGVVVKKEVQDQTQENKSQAHPHLVRNLTVQRILMPFRLQLETSCLC</sequence>
<dbReference type="EMBL" id="JAGEUA010000002">
    <property type="protein sequence ID" value="KAL1005010.1"/>
    <property type="molecule type" value="Genomic_DNA"/>
</dbReference>
<evidence type="ECO:0000313" key="1">
    <source>
        <dbReference type="EMBL" id="KAL1005010.1"/>
    </source>
</evidence>
<gene>
    <name evidence="1" type="ORF">UPYG_G00053360</name>
</gene>
<keyword evidence="2" id="KW-1185">Reference proteome</keyword>
<dbReference type="AlphaFoldDB" id="A0ABD0X8E0"/>
<organism evidence="1 2">
    <name type="scientific">Umbra pygmaea</name>
    <name type="common">Eastern mudminnow</name>
    <dbReference type="NCBI Taxonomy" id="75934"/>
    <lineage>
        <taxon>Eukaryota</taxon>
        <taxon>Metazoa</taxon>
        <taxon>Chordata</taxon>
        <taxon>Craniata</taxon>
        <taxon>Vertebrata</taxon>
        <taxon>Euteleostomi</taxon>
        <taxon>Actinopterygii</taxon>
        <taxon>Neopterygii</taxon>
        <taxon>Teleostei</taxon>
        <taxon>Protacanthopterygii</taxon>
        <taxon>Esociformes</taxon>
        <taxon>Umbridae</taxon>
        <taxon>Umbra</taxon>
    </lineage>
</organism>
<accession>A0ABD0X8E0</accession>
<comment type="caution">
    <text evidence="1">The sequence shown here is derived from an EMBL/GenBank/DDBJ whole genome shotgun (WGS) entry which is preliminary data.</text>
</comment>
<name>A0ABD0X8E0_UMBPY</name>
<dbReference type="Proteomes" id="UP001557470">
    <property type="component" value="Unassembled WGS sequence"/>
</dbReference>
<protein>
    <submittedName>
        <fullName evidence="1">Uncharacterized protein</fullName>
    </submittedName>
</protein>
<proteinExistence type="predicted"/>
<evidence type="ECO:0000313" key="2">
    <source>
        <dbReference type="Proteomes" id="UP001557470"/>
    </source>
</evidence>
<reference evidence="1 2" key="1">
    <citation type="submission" date="2024-06" db="EMBL/GenBank/DDBJ databases">
        <authorList>
            <person name="Pan Q."/>
            <person name="Wen M."/>
            <person name="Jouanno E."/>
            <person name="Zahm M."/>
            <person name="Klopp C."/>
            <person name="Cabau C."/>
            <person name="Louis A."/>
            <person name="Berthelot C."/>
            <person name="Parey E."/>
            <person name="Roest Crollius H."/>
            <person name="Montfort J."/>
            <person name="Robinson-Rechavi M."/>
            <person name="Bouchez O."/>
            <person name="Lampietro C."/>
            <person name="Lopez Roques C."/>
            <person name="Donnadieu C."/>
            <person name="Postlethwait J."/>
            <person name="Bobe J."/>
            <person name="Verreycken H."/>
            <person name="Guiguen Y."/>
        </authorList>
    </citation>
    <scope>NUCLEOTIDE SEQUENCE [LARGE SCALE GENOMIC DNA]</scope>
    <source>
        <strain evidence="1">Up_M1</strain>
        <tissue evidence="1">Testis</tissue>
    </source>
</reference>